<organism evidence="1 2">
    <name type="scientific">Pseudoxanthomonas winnipegensis</name>
    <dbReference type="NCBI Taxonomy" id="2480810"/>
    <lineage>
        <taxon>Bacteria</taxon>
        <taxon>Pseudomonadati</taxon>
        <taxon>Pseudomonadota</taxon>
        <taxon>Gammaproteobacteria</taxon>
        <taxon>Lysobacterales</taxon>
        <taxon>Lysobacteraceae</taxon>
        <taxon>Pseudoxanthomonas</taxon>
    </lineage>
</organism>
<name>A0A4Q8M4G7_9GAMM</name>
<reference evidence="1 2" key="1">
    <citation type="submission" date="2019-02" db="EMBL/GenBank/DDBJ databases">
        <title>WGS of Pseudoxanthomonas species novum from clinical isolates.</title>
        <authorList>
            <person name="Bernier A.-M."/>
            <person name="Bernard K."/>
            <person name="Vachon A."/>
        </authorList>
    </citation>
    <scope>NUCLEOTIDE SEQUENCE [LARGE SCALE GENOMIC DNA]</scope>
    <source>
        <strain evidence="1 2">NML130969</strain>
    </source>
</reference>
<proteinExistence type="predicted"/>
<protein>
    <submittedName>
        <fullName evidence="1">Uncharacterized protein</fullName>
    </submittedName>
</protein>
<accession>A0A4Q8M4G7</accession>
<evidence type="ECO:0000313" key="2">
    <source>
        <dbReference type="Proteomes" id="UP000294164"/>
    </source>
</evidence>
<comment type="caution">
    <text evidence="1">The sequence shown here is derived from an EMBL/GenBank/DDBJ whole genome shotgun (WGS) entry which is preliminary data.</text>
</comment>
<dbReference type="AlphaFoldDB" id="A0A4Q8M4G7"/>
<dbReference type="RefSeq" id="WP_130535137.1">
    <property type="nucleotide sequence ID" value="NZ_SHMG01000008.1"/>
</dbReference>
<dbReference type="Proteomes" id="UP000294164">
    <property type="component" value="Unassembled WGS sequence"/>
</dbReference>
<dbReference type="EMBL" id="SHMG01000008">
    <property type="protein sequence ID" value="TAA40255.1"/>
    <property type="molecule type" value="Genomic_DNA"/>
</dbReference>
<evidence type="ECO:0000313" key="1">
    <source>
        <dbReference type="EMBL" id="TAA40255.1"/>
    </source>
</evidence>
<dbReference type="OrthoDB" id="6025662at2"/>
<sequence>MKVQIQSQSVRLRIDENELAELLAGQWVASRTNLGALGGFACALQLHAGDDAQLDGSVAALRFALPREDVLALQRRLPCRDGLSYEFPLQPQPLHLQFDVDVRDSVRQRGVQRRASDVSVAAD</sequence>
<gene>
    <name evidence="1" type="ORF">EA655_14005</name>
</gene>